<feature type="compositionally biased region" description="Basic and acidic residues" evidence="1">
    <location>
        <begin position="706"/>
        <end position="718"/>
    </location>
</feature>
<dbReference type="Proteomes" id="UP000785679">
    <property type="component" value="Unassembled WGS sequence"/>
</dbReference>
<evidence type="ECO:0000313" key="2">
    <source>
        <dbReference type="EMBL" id="TNV83150.1"/>
    </source>
</evidence>
<dbReference type="OrthoDB" id="313579at2759"/>
<dbReference type="AlphaFoldDB" id="A0A8J8T663"/>
<feature type="compositionally biased region" description="Basic and acidic residues" evidence="1">
    <location>
        <begin position="300"/>
        <end position="321"/>
    </location>
</feature>
<feature type="compositionally biased region" description="Low complexity" evidence="1">
    <location>
        <begin position="736"/>
        <end position="752"/>
    </location>
</feature>
<dbReference type="EMBL" id="RRYP01004117">
    <property type="protein sequence ID" value="TNV83150.1"/>
    <property type="molecule type" value="Genomic_DNA"/>
</dbReference>
<evidence type="ECO:0000256" key="1">
    <source>
        <dbReference type="SAM" id="MobiDB-lite"/>
    </source>
</evidence>
<comment type="caution">
    <text evidence="2">The sequence shown here is derived from an EMBL/GenBank/DDBJ whole genome shotgun (WGS) entry which is preliminary data.</text>
</comment>
<keyword evidence="3" id="KW-1185">Reference proteome</keyword>
<reference evidence="2" key="1">
    <citation type="submission" date="2019-06" db="EMBL/GenBank/DDBJ databases">
        <authorList>
            <person name="Zheng W."/>
        </authorList>
    </citation>
    <scope>NUCLEOTIDE SEQUENCE</scope>
    <source>
        <strain evidence="2">QDHG01</strain>
    </source>
</reference>
<feature type="compositionally biased region" description="Polar residues" evidence="1">
    <location>
        <begin position="547"/>
        <end position="565"/>
    </location>
</feature>
<gene>
    <name evidence="2" type="ORF">FGO68_gene10009</name>
</gene>
<sequence>MALKSCRGAGTGAFSFVQVENDIDLDYIKQILEETKLRTEGKSFIEMRASLATSSTNIEDEMILAHEEITKIEKELKSLLTVAEFLLESQDELKTQLDKEVSLVEEATQNSTTFRMRNEQLLEDLTKYSSKLEKSQAQALMLEKQMLEEKDKNVSLKANNEALTKKYESARNELYELSMKTQEGTDLAESQRKEFESRLAENEAKIIELMEKLSQVQSQNDEKDLEISRLRRENEDTASKNKSSNAKVVEYQATNERLRKDKAAVEEQLAELQKQYELQRLMNAGQSMAKDDSSEDSDDEKLRVKKSDLEELDDDRPKQSEAVKNGGGGAGLDLGDNDEFYGTGARQNEFSEIRDIEELNGSFQNAFEGNHEEFSPEQDFDGRRMSMAGGQRLSLFQNARASVVVDVKAVSPQKPVQEIPKVETCEQDTQTENLIELTEKKIQTDDAPRQITLSQQTDKVDSKSVHLQIGPSQSELAEFEIQTDSLIEVEVQTNVLSLEIIKEAALQIEPIEENKELPIGGVRKQTKSKMKPKIGLLITTNEDDESQPLSQDDISQKQLPSTDKAQSTKIFDNLTPVTSQTTEMENLKTQATPTSKNSFSMNQDYQANRDPLKEFFALTLQSVKLCSPHMNIICMLNKDTLYDKAIKENVPFFKWYSWIEQTINKEVLSKIIKDKKTSSPDPKKKAEAKPTTDKAAATNSSSGQSAKEKKKAELKAEETTASEIKPTDIVVPKPPATTKKANTKANPFAMFK</sequence>
<feature type="region of interest" description="Disordered" evidence="1">
    <location>
        <begin position="285"/>
        <end position="343"/>
    </location>
</feature>
<feature type="region of interest" description="Disordered" evidence="1">
    <location>
        <begin position="675"/>
        <end position="752"/>
    </location>
</feature>
<proteinExistence type="predicted"/>
<accession>A0A8J8T663</accession>
<evidence type="ECO:0000313" key="3">
    <source>
        <dbReference type="Proteomes" id="UP000785679"/>
    </source>
</evidence>
<protein>
    <submittedName>
        <fullName evidence="2">Uncharacterized protein</fullName>
    </submittedName>
</protein>
<organism evidence="2 3">
    <name type="scientific">Halteria grandinella</name>
    <dbReference type="NCBI Taxonomy" id="5974"/>
    <lineage>
        <taxon>Eukaryota</taxon>
        <taxon>Sar</taxon>
        <taxon>Alveolata</taxon>
        <taxon>Ciliophora</taxon>
        <taxon>Intramacronucleata</taxon>
        <taxon>Spirotrichea</taxon>
        <taxon>Stichotrichia</taxon>
        <taxon>Sporadotrichida</taxon>
        <taxon>Halteriidae</taxon>
        <taxon>Halteria</taxon>
    </lineage>
</organism>
<name>A0A8J8T663_HALGN</name>
<feature type="compositionally biased region" description="Basic and acidic residues" evidence="1">
    <location>
        <begin position="675"/>
        <end position="692"/>
    </location>
</feature>
<feature type="region of interest" description="Disordered" evidence="1">
    <location>
        <begin position="539"/>
        <end position="565"/>
    </location>
</feature>
<feature type="compositionally biased region" description="Basic and acidic residues" evidence="1">
    <location>
        <begin position="220"/>
        <end position="239"/>
    </location>
</feature>
<feature type="region of interest" description="Disordered" evidence="1">
    <location>
        <begin position="215"/>
        <end position="248"/>
    </location>
</feature>